<gene>
    <name evidence="2" type="ORF">HP555_01795</name>
</gene>
<sequence length="140" mass="15221">MSSPRFQQGMEKLKELCVADENSPTGHMEIGDSFKDIAPDLTRMVVEFAFGDVYARPGLSNRQKVLTTISALVAQGTPQIGMHVITGLNVGLTADEIAGCIVHLIPYVGFPRALNALKVAQEVFKEQGVKITLAHELTNR</sequence>
<organism evidence="2 3">
    <name type="scientific">Desulfobulbus oligotrophicus</name>
    <dbReference type="NCBI Taxonomy" id="1909699"/>
    <lineage>
        <taxon>Bacteria</taxon>
        <taxon>Pseudomonadati</taxon>
        <taxon>Thermodesulfobacteriota</taxon>
        <taxon>Desulfobulbia</taxon>
        <taxon>Desulfobulbales</taxon>
        <taxon>Desulfobulbaceae</taxon>
        <taxon>Desulfobulbus</taxon>
    </lineage>
</organism>
<dbReference type="InterPro" id="IPR052512">
    <property type="entry name" value="4CMD/NDH-1_regulator"/>
</dbReference>
<evidence type="ECO:0000259" key="1">
    <source>
        <dbReference type="Pfam" id="PF02627"/>
    </source>
</evidence>
<dbReference type="Gene3D" id="1.20.1290.10">
    <property type="entry name" value="AhpD-like"/>
    <property type="match status" value="1"/>
</dbReference>
<dbReference type="InterPro" id="IPR029032">
    <property type="entry name" value="AhpD-like"/>
</dbReference>
<dbReference type="Pfam" id="PF02627">
    <property type="entry name" value="CMD"/>
    <property type="match status" value="1"/>
</dbReference>
<dbReference type="RefSeq" id="WP_199263516.1">
    <property type="nucleotide sequence ID" value="NZ_CP054140.1"/>
</dbReference>
<dbReference type="GO" id="GO:0051920">
    <property type="term" value="F:peroxiredoxin activity"/>
    <property type="evidence" value="ECO:0007669"/>
    <property type="project" value="InterPro"/>
</dbReference>
<accession>A0A7T6APL9</accession>
<feature type="domain" description="Carboxymuconolactone decarboxylase-like" evidence="1">
    <location>
        <begin position="39"/>
        <end position="122"/>
    </location>
</feature>
<dbReference type="PANTHER" id="PTHR33570:SF2">
    <property type="entry name" value="CARBOXYMUCONOLACTONE DECARBOXYLASE-LIKE DOMAIN-CONTAINING PROTEIN"/>
    <property type="match status" value="1"/>
</dbReference>
<dbReference type="InterPro" id="IPR003779">
    <property type="entry name" value="CMD-like"/>
</dbReference>
<evidence type="ECO:0000313" key="2">
    <source>
        <dbReference type="EMBL" id="QQG64683.1"/>
    </source>
</evidence>
<evidence type="ECO:0000313" key="3">
    <source>
        <dbReference type="Proteomes" id="UP000596092"/>
    </source>
</evidence>
<dbReference type="EMBL" id="CP054140">
    <property type="protein sequence ID" value="QQG64683.1"/>
    <property type="molecule type" value="Genomic_DNA"/>
</dbReference>
<dbReference type="SUPFAM" id="SSF69118">
    <property type="entry name" value="AhpD-like"/>
    <property type="match status" value="1"/>
</dbReference>
<dbReference type="KEGG" id="dog:HP555_01795"/>
<name>A0A7T6APL9_9BACT</name>
<keyword evidence="3" id="KW-1185">Reference proteome</keyword>
<protein>
    <submittedName>
        <fullName evidence="2">Carboxymuconolactone decarboxylase family protein</fullName>
    </submittedName>
</protein>
<dbReference type="AlphaFoldDB" id="A0A7T6APL9"/>
<dbReference type="PANTHER" id="PTHR33570">
    <property type="entry name" value="4-CARBOXYMUCONOLACTONE DECARBOXYLASE FAMILY PROTEIN"/>
    <property type="match status" value="1"/>
</dbReference>
<dbReference type="Proteomes" id="UP000596092">
    <property type="component" value="Chromosome"/>
</dbReference>
<proteinExistence type="predicted"/>
<reference evidence="2 3" key="1">
    <citation type="submission" date="2020-05" db="EMBL/GenBank/DDBJ databases">
        <title>Complete genome of Desulfobulbus oligotrophicus.</title>
        <authorList>
            <person name="Podar M."/>
        </authorList>
    </citation>
    <scope>NUCLEOTIDE SEQUENCE [LARGE SCALE GENOMIC DNA]</scope>
    <source>
        <strain evidence="2 3">Prop6</strain>
    </source>
</reference>